<accession>A0A1G2PQI3</accession>
<evidence type="ECO:0000256" key="1">
    <source>
        <dbReference type="ARBA" id="ARBA00005854"/>
    </source>
</evidence>
<feature type="domain" description="D-isomer specific 2-hydroxyacid dehydrogenase catalytic" evidence="6">
    <location>
        <begin position="4"/>
        <end position="319"/>
    </location>
</feature>
<evidence type="ECO:0000259" key="7">
    <source>
        <dbReference type="Pfam" id="PF02826"/>
    </source>
</evidence>
<evidence type="ECO:0000259" key="6">
    <source>
        <dbReference type="Pfam" id="PF00389"/>
    </source>
</evidence>
<dbReference type="Pfam" id="PF00389">
    <property type="entry name" value="2-Hacid_dh"/>
    <property type="match status" value="1"/>
</dbReference>
<dbReference type="InterPro" id="IPR006140">
    <property type="entry name" value="D-isomer_DH_NAD-bd"/>
</dbReference>
<evidence type="ECO:0000256" key="4">
    <source>
        <dbReference type="ARBA" id="ARBA00023027"/>
    </source>
</evidence>
<dbReference type="AlphaFoldDB" id="A0A1G2PQI3"/>
<evidence type="ECO:0000256" key="5">
    <source>
        <dbReference type="RuleBase" id="RU003719"/>
    </source>
</evidence>
<evidence type="ECO:0000256" key="2">
    <source>
        <dbReference type="ARBA" id="ARBA00022605"/>
    </source>
</evidence>
<dbReference type="InterPro" id="IPR036291">
    <property type="entry name" value="NAD(P)-bd_dom_sf"/>
</dbReference>
<dbReference type="Gene3D" id="3.40.50.720">
    <property type="entry name" value="NAD(P)-binding Rossmann-like Domain"/>
    <property type="match status" value="2"/>
</dbReference>
<dbReference type="GO" id="GO:0016616">
    <property type="term" value="F:oxidoreductase activity, acting on the CH-OH group of donors, NAD or NADP as acceptor"/>
    <property type="evidence" value="ECO:0007669"/>
    <property type="project" value="InterPro"/>
</dbReference>
<evidence type="ECO:0000313" key="8">
    <source>
        <dbReference type="EMBL" id="OHA50563.1"/>
    </source>
</evidence>
<dbReference type="InterPro" id="IPR029752">
    <property type="entry name" value="D-isomer_DH_CS1"/>
</dbReference>
<comment type="similarity">
    <text evidence="1 5">Belongs to the D-isomer specific 2-hydroxyacid dehydrogenase family.</text>
</comment>
<dbReference type="PANTHER" id="PTHR42789:SF1">
    <property type="entry name" value="D-ISOMER SPECIFIC 2-HYDROXYACID DEHYDROGENASE FAMILY PROTEIN (AFU_ORTHOLOGUE AFUA_6G10090)"/>
    <property type="match status" value="1"/>
</dbReference>
<keyword evidence="3 5" id="KW-0560">Oxidoreductase</keyword>
<evidence type="ECO:0000256" key="3">
    <source>
        <dbReference type="ARBA" id="ARBA00023002"/>
    </source>
</evidence>
<dbReference type="SUPFAM" id="SSF52283">
    <property type="entry name" value="Formate/glycerate dehydrogenase catalytic domain-like"/>
    <property type="match status" value="1"/>
</dbReference>
<name>A0A1G2PQI3_9BACT</name>
<dbReference type="SUPFAM" id="SSF51735">
    <property type="entry name" value="NAD(P)-binding Rossmann-fold domains"/>
    <property type="match status" value="1"/>
</dbReference>
<keyword evidence="4" id="KW-0520">NAD</keyword>
<dbReference type="GO" id="GO:0051287">
    <property type="term" value="F:NAD binding"/>
    <property type="evidence" value="ECO:0007669"/>
    <property type="project" value="InterPro"/>
</dbReference>
<comment type="caution">
    <text evidence="8">The sequence shown here is derived from an EMBL/GenBank/DDBJ whole genome shotgun (WGS) entry which is preliminary data.</text>
</comment>
<dbReference type="InterPro" id="IPR029753">
    <property type="entry name" value="D-isomer_DH_CS"/>
</dbReference>
<dbReference type="Pfam" id="PF02826">
    <property type="entry name" value="2-Hacid_dh_C"/>
    <property type="match status" value="1"/>
</dbReference>
<sequence length="322" mass="34627">MPKIFITRQIPEAGIKVLTAKGYEVEVAPQDGAMDRAELLKSVNGADAILALLTDKVDGELLDAAGKQLKIVANYAVGYDNIDLAAAKERNILISNTPEVLSETVAEHTFALMLAIAHRVVESDTFMRGGKYKGWGPMLLLGRDLSHKTLGVVGLGRIGSLVVKHAVKGFDMQVLYYDVKPNPAFEAEYGARYVPLPELLRNADFVSIHVPLLPTTKHLIGAAELATMKNSAYLVNTSRGPIVDEKALVKALQDNVIAGAAIDVFENEPKMASGLSKLDNVIITPHIASATIETRAKMAQLAAENIIAALEGKTPPTLVQMK</sequence>
<dbReference type="InterPro" id="IPR050857">
    <property type="entry name" value="D-2-hydroxyacid_DH"/>
</dbReference>
<dbReference type="PROSITE" id="PS00065">
    <property type="entry name" value="D_2_HYDROXYACID_DH_1"/>
    <property type="match status" value="1"/>
</dbReference>
<dbReference type="InterPro" id="IPR006139">
    <property type="entry name" value="D-isomer_2_OHA_DH_cat_dom"/>
</dbReference>
<dbReference type="CDD" id="cd05301">
    <property type="entry name" value="GDH"/>
    <property type="match status" value="1"/>
</dbReference>
<proteinExistence type="inferred from homology"/>
<protein>
    <submittedName>
        <fullName evidence="8">D-glycerate dehydrogenase</fullName>
    </submittedName>
</protein>
<organism evidence="8 9">
    <name type="scientific">Candidatus Terrybacteria bacterium RIFCSPLOWO2_01_FULL_40_23</name>
    <dbReference type="NCBI Taxonomy" id="1802366"/>
    <lineage>
        <taxon>Bacteria</taxon>
        <taxon>Candidatus Terryibacteriota</taxon>
    </lineage>
</organism>
<evidence type="ECO:0000313" key="9">
    <source>
        <dbReference type="Proteomes" id="UP000176951"/>
    </source>
</evidence>
<dbReference type="PROSITE" id="PS00670">
    <property type="entry name" value="D_2_HYDROXYACID_DH_2"/>
    <property type="match status" value="1"/>
</dbReference>
<dbReference type="FunFam" id="3.40.50.720:FF:000203">
    <property type="entry name" value="D-3-phosphoglycerate dehydrogenase (SerA)"/>
    <property type="match status" value="1"/>
</dbReference>
<gene>
    <name evidence="8" type="ORF">A3A97_03265</name>
</gene>
<dbReference type="PANTHER" id="PTHR42789">
    <property type="entry name" value="D-ISOMER SPECIFIC 2-HYDROXYACID DEHYDROGENASE FAMILY PROTEIN (AFU_ORTHOLOGUE AFUA_6G10090)"/>
    <property type="match status" value="1"/>
</dbReference>
<keyword evidence="2" id="KW-0028">Amino-acid biosynthesis</keyword>
<dbReference type="PROSITE" id="PS00671">
    <property type="entry name" value="D_2_HYDROXYACID_DH_3"/>
    <property type="match status" value="1"/>
</dbReference>
<dbReference type="Proteomes" id="UP000176951">
    <property type="component" value="Unassembled WGS sequence"/>
</dbReference>
<dbReference type="EMBL" id="MHSW01000034">
    <property type="protein sequence ID" value="OHA50563.1"/>
    <property type="molecule type" value="Genomic_DNA"/>
</dbReference>
<dbReference type="GO" id="GO:0008652">
    <property type="term" value="P:amino acid biosynthetic process"/>
    <property type="evidence" value="ECO:0007669"/>
    <property type="project" value="UniProtKB-KW"/>
</dbReference>
<feature type="domain" description="D-isomer specific 2-hydroxyacid dehydrogenase NAD-binding" evidence="7">
    <location>
        <begin position="110"/>
        <end position="288"/>
    </location>
</feature>
<reference evidence="8 9" key="1">
    <citation type="journal article" date="2016" name="Nat. Commun.">
        <title>Thousands of microbial genomes shed light on interconnected biogeochemical processes in an aquifer system.</title>
        <authorList>
            <person name="Anantharaman K."/>
            <person name="Brown C.T."/>
            <person name="Hug L.A."/>
            <person name="Sharon I."/>
            <person name="Castelle C.J."/>
            <person name="Probst A.J."/>
            <person name="Thomas B.C."/>
            <person name="Singh A."/>
            <person name="Wilkins M.J."/>
            <person name="Karaoz U."/>
            <person name="Brodie E.L."/>
            <person name="Williams K.H."/>
            <person name="Hubbard S.S."/>
            <person name="Banfield J.F."/>
        </authorList>
    </citation>
    <scope>NUCLEOTIDE SEQUENCE [LARGE SCALE GENOMIC DNA]</scope>
</reference>